<evidence type="ECO:0000313" key="3">
    <source>
        <dbReference type="Proteomes" id="UP000002412"/>
    </source>
</evidence>
<sequence>MTLDTLKSYLEMDTPSYTQQCDHIASLNAARADFAIPLKEIRLAPTGGMLLPRSRYRAPPGHADKAAWTHITNQIQEWVALIERHEQHHTVSWPQRCLKWAKRPLYSIITSVIGAGVMHYLGWDQG</sequence>
<geneLocation type="plasmid" evidence="3">
    <name>plasmid_153kb</name>
</geneLocation>
<reference evidence="2 3" key="1">
    <citation type="journal article" date="2007" name="PLoS Genet.">
        <title>The complete genome sequence of Yersinia pseudotuberculosis IP31758, the causative agent of Far East scarlet-like fever.</title>
        <authorList>
            <person name="Eppinger M."/>
            <person name="Rosovitz M.J."/>
            <person name="Fricke W.F."/>
            <person name="Rasko D.A."/>
            <person name="Kokorina G."/>
            <person name="Fayolle C."/>
            <person name="Lindler L.E."/>
            <person name="Carniel E."/>
            <person name="Ravel J."/>
        </authorList>
    </citation>
    <scope>NUCLEOTIDE SEQUENCE [LARGE SCALE GENOMIC DNA]</scope>
    <source>
        <strain evidence="2 3">IP 31758</strain>
        <plasmid evidence="3">Plasmid plasmid_153kb</plasmid>
    </source>
</reference>
<dbReference type="AlphaFoldDB" id="A0A0U1QTI4"/>
<dbReference type="HOGENOM" id="CLU_1980781_0_0_6"/>
<organism evidence="2 3">
    <name type="scientific">Yersinia pseudotuberculosis serotype O:1b (strain IP 31758)</name>
    <dbReference type="NCBI Taxonomy" id="349747"/>
    <lineage>
        <taxon>Bacteria</taxon>
        <taxon>Pseudomonadati</taxon>
        <taxon>Pseudomonadota</taxon>
        <taxon>Gammaproteobacteria</taxon>
        <taxon>Enterobacterales</taxon>
        <taxon>Yersiniaceae</taxon>
        <taxon>Yersinia</taxon>
    </lineage>
</organism>
<evidence type="ECO:0000313" key="2">
    <source>
        <dbReference type="EMBL" id="ABS45693.1"/>
    </source>
</evidence>
<name>A0A0U1QTI4_YERP3</name>
<evidence type="ECO:0000256" key="1">
    <source>
        <dbReference type="SAM" id="Phobius"/>
    </source>
</evidence>
<dbReference type="KEGG" id="ypi:YpsIP31758_B0133"/>
<proteinExistence type="predicted"/>
<gene>
    <name evidence="2" type="ordered locus">YpsIP31758_B0133</name>
</gene>
<dbReference type="RefSeq" id="WP_011988537.1">
    <property type="nucleotide sequence ID" value="NC_009705.1"/>
</dbReference>
<dbReference type="EMBL" id="CP000719">
    <property type="protein sequence ID" value="ABS45693.1"/>
    <property type="molecule type" value="Genomic_DNA"/>
</dbReference>
<keyword evidence="1" id="KW-0472">Membrane</keyword>
<keyword evidence="1" id="KW-1133">Transmembrane helix</keyword>
<dbReference type="Proteomes" id="UP000002412">
    <property type="component" value="Plasmid p_153kb"/>
</dbReference>
<feature type="transmembrane region" description="Helical" evidence="1">
    <location>
        <begin position="105"/>
        <end position="123"/>
    </location>
</feature>
<keyword evidence="2" id="KW-0614">Plasmid</keyword>
<accession>A0A0U1QTI4</accession>
<keyword evidence="1" id="KW-0812">Transmembrane</keyword>
<protein>
    <submittedName>
        <fullName evidence="2">Uncharacterized protein</fullName>
    </submittedName>
</protein>